<dbReference type="EMBL" id="FNYE01000003">
    <property type="protein sequence ID" value="SEI62694.1"/>
    <property type="molecule type" value="Genomic_DNA"/>
</dbReference>
<dbReference type="AlphaFoldDB" id="A0A1H6S9U9"/>
<dbReference type="Proteomes" id="UP000198866">
    <property type="component" value="Unassembled WGS sequence"/>
</dbReference>
<evidence type="ECO:0000313" key="1">
    <source>
        <dbReference type="EMBL" id="SEI62694.1"/>
    </source>
</evidence>
<organism evidence="1 2">
    <name type="scientific">Paraburkholderia diazotrophica</name>
    <dbReference type="NCBI Taxonomy" id="667676"/>
    <lineage>
        <taxon>Bacteria</taxon>
        <taxon>Pseudomonadati</taxon>
        <taxon>Pseudomonadota</taxon>
        <taxon>Betaproteobacteria</taxon>
        <taxon>Burkholderiales</taxon>
        <taxon>Burkholderiaceae</taxon>
        <taxon>Paraburkholderia</taxon>
    </lineage>
</organism>
<proteinExistence type="predicted"/>
<accession>A0A1H6S9U9</accession>
<name>A0A1H6S9U9_9BURK</name>
<evidence type="ECO:0000313" key="2">
    <source>
        <dbReference type="Proteomes" id="UP000198866"/>
    </source>
</evidence>
<keyword evidence="2" id="KW-1185">Reference proteome</keyword>
<protein>
    <submittedName>
        <fullName evidence="1">Uncharacterized protein</fullName>
    </submittedName>
</protein>
<sequence length="100" mass="10882">MRSHIRAERFTPCFSGVFALEVNRALHLSITIGASPVKPHLSRVNGQIARSVKPAQNFTFTWKPIVNGRLSEGIGGTTMKFAPTRLYSIITMGATTGPIV</sequence>
<reference evidence="2" key="1">
    <citation type="submission" date="2016-10" db="EMBL/GenBank/DDBJ databases">
        <authorList>
            <person name="Varghese N."/>
            <person name="Submissions S."/>
        </authorList>
    </citation>
    <scope>NUCLEOTIDE SEQUENCE [LARGE SCALE GENOMIC DNA]</scope>
    <source>
        <strain evidence="2">LMG 26031</strain>
    </source>
</reference>
<gene>
    <name evidence="1" type="ORF">SAMN05192539_100359</name>
</gene>